<evidence type="ECO:0000313" key="1">
    <source>
        <dbReference type="EMBL" id="AOJ05559.1"/>
    </source>
</evidence>
<gene>
    <name evidence="1" type="ORF">WS70_28260</name>
</gene>
<reference evidence="1 2" key="1">
    <citation type="submission" date="2015-12" db="EMBL/GenBank/DDBJ databases">
        <title>Diversity of Burkholderia near neighbor genomes.</title>
        <authorList>
            <person name="Sahl J."/>
            <person name="Wagner D."/>
            <person name="Keim P."/>
        </authorList>
    </citation>
    <scope>NUCLEOTIDE SEQUENCE [LARGE SCALE GENOMIC DNA]</scope>
    <source>
        <strain evidence="1 2">BDU6</strain>
    </source>
</reference>
<dbReference type="AlphaFoldDB" id="A0A1B4FPI1"/>
<proteinExistence type="predicted"/>
<name>A0A1B4FPI1_9BURK</name>
<dbReference type="EMBL" id="CP013387">
    <property type="protein sequence ID" value="AOJ05559.1"/>
    <property type="molecule type" value="Genomic_DNA"/>
</dbReference>
<accession>A0A1B4FPI1</accession>
<dbReference type="RefSeq" id="WP_059473910.1">
    <property type="nucleotide sequence ID" value="NZ_CP013387.1"/>
</dbReference>
<protein>
    <submittedName>
        <fullName evidence="1">Uncharacterized protein</fullName>
    </submittedName>
</protein>
<dbReference type="KEGG" id="buu:WS70_28260"/>
<keyword evidence="2" id="KW-1185">Reference proteome</keyword>
<organism evidence="1 2">
    <name type="scientific">Burkholderia mayonis</name>
    <dbReference type="NCBI Taxonomy" id="1385591"/>
    <lineage>
        <taxon>Bacteria</taxon>
        <taxon>Pseudomonadati</taxon>
        <taxon>Pseudomonadota</taxon>
        <taxon>Betaproteobacteria</taxon>
        <taxon>Burkholderiales</taxon>
        <taxon>Burkholderiaceae</taxon>
        <taxon>Burkholderia</taxon>
        <taxon>pseudomallei group</taxon>
    </lineage>
</organism>
<dbReference type="Proteomes" id="UP000062519">
    <property type="component" value="Chromosome 2"/>
</dbReference>
<evidence type="ECO:0000313" key="2">
    <source>
        <dbReference type="Proteomes" id="UP000062519"/>
    </source>
</evidence>
<sequence>MATYIELAWRLRRIMRGAGRRALSIATAGSDDAGHAVDARIASAGPLYIGSGWFLIGSIASRPGASEFVLFDGRSASTARYPKEET</sequence>